<protein>
    <recommendedName>
        <fullName evidence="3">N-acetyltransferase domain-containing protein</fullName>
    </recommendedName>
</protein>
<evidence type="ECO:0000313" key="5">
    <source>
        <dbReference type="Proteomes" id="UP000660708"/>
    </source>
</evidence>
<dbReference type="Proteomes" id="UP000660708">
    <property type="component" value="Unassembled WGS sequence"/>
</dbReference>
<dbReference type="InterPro" id="IPR000182">
    <property type="entry name" value="GNAT_dom"/>
</dbReference>
<evidence type="ECO:0000256" key="2">
    <source>
        <dbReference type="ARBA" id="ARBA00023315"/>
    </source>
</evidence>
<comment type="caution">
    <text evidence="4">The sequence shown here is derived from an EMBL/GenBank/DDBJ whole genome shotgun (WGS) entry which is preliminary data.</text>
</comment>
<dbReference type="InterPro" id="IPR016181">
    <property type="entry name" value="Acyl_CoA_acyltransferase"/>
</dbReference>
<reference evidence="4 5" key="1">
    <citation type="submission" date="2015-06" db="EMBL/GenBank/DDBJ databases">
        <title>Genome sequence of Pseudoalteromonas peptidolytica.</title>
        <authorList>
            <person name="Xie B.-B."/>
            <person name="Rong J.-C."/>
            <person name="Qin Q.-L."/>
            <person name="Zhang Y.-Z."/>
        </authorList>
    </citation>
    <scope>NUCLEOTIDE SEQUENCE [LARGE SCALE GENOMIC DNA]</scope>
    <source>
        <strain evidence="4 5">F12-50-A1</strain>
    </source>
</reference>
<organism evidence="4 5">
    <name type="scientific">Pseudoalteromonas peptidolytica F12-50-A1</name>
    <dbReference type="NCBI Taxonomy" id="1315280"/>
    <lineage>
        <taxon>Bacteria</taxon>
        <taxon>Pseudomonadati</taxon>
        <taxon>Pseudomonadota</taxon>
        <taxon>Gammaproteobacteria</taxon>
        <taxon>Alteromonadales</taxon>
        <taxon>Pseudoalteromonadaceae</taxon>
        <taxon>Pseudoalteromonas</taxon>
    </lineage>
</organism>
<feature type="domain" description="N-acetyltransferase" evidence="3">
    <location>
        <begin position="14"/>
        <end position="181"/>
    </location>
</feature>
<dbReference type="EMBL" id="AQHF01000022">
    <property type="protein sequence ID" value="MBE0346538.1"/>
    <property type="molecule type" value="Genomic_DNA"/>
</dbReference>
<dbReference type="Gene3D" id="3.40.630.30">
    <property type="match status" value="1"/>
</dbReference>
<dbReference type="InterPro" id="IPR050680">
    <property type="entry name" value="YpeA/RimI_acetyltransf"/>
</dbReference>
<keyword evidence="5" id="KW-1185">Reference proteome</keyword>
<sequence>MQAAAELYIEAFGRKFKAAVADRDKLVAIIAKSFVTEYAFGAFEGENLLGIAGFQDAKKGFTSNIDFAVLKEELGFFGAIKAAAIFSLFDRAPAQHELVMDGIAVSKQARGKGIGTALLHAVQNYTRENGFKTLRLDVIDNNPKAKQLYLRTGFVASHHDDFSYLEWLVGFSGATTMHWRP</sequence>
<gene>
    <name evidence="4" type="ORF">PPEP_a3790</name>
</gene>
<proteinExistence type="predicted"/>
<dbReference type="SUPFAM" id="SSF55729">
    <property type="entry name" value="Acyl-CoA N-acyltransferases (Nat)"/>
    <property type="match status" value="1"/>
</dbReference>
<dbReference type="Pfam" id="PF00583">
    <property type="entry name" value="Acetyltransf_1"/>
    <property type="match status" value="1"/>
</dbReference>
<keyword evidence="2" id="KW-0012">Acyltransferase</keyword>
<evidence type="ECO:0000259" key="3">
    <source>
        <dbReference type="PROSITE" id="PS51186"/>
    </source>
</evidence>
<evidence type="ECO:0000313" key="4">
    <source>
        <dbReference type="EMBL" id="MBE0346538.1"/>
    </source>
</evidence>
<name>A0A8I0MW16_9GAMM</name>
<keyword evidence="1" id="KW-0808">Transferase</keyword>
<dbReference type="CDD" id="cd04301">
    <property type="entry name" value="NAT_SF"/>
    <property type="match status" value="1"/>
</dbReference>
<dbReference type="PANTHER" id="PTHR43420">
    <property type="entry name" value="ACETYLTRANSFERASE"/>
    <property type="match status" value="1"/>
</dbReference>
<dbReference type="GO" id="GO:0016747">
    <property type="term" value="F:acyltransferase activity, transferring groups other than amino-acyl groups"/>
    <property type="evidence" value="ECO:0007669"/>
    <property type="project" value="InterPro"/>
</dbReference>
<dbReference type="PROSITE" id="PS51186">
    <property type="entry name" value="GNAT"/>
    <property type="match status" value="1"/>
</dbReference>
<accession>A0A8I0MW16</accession>
<evidence type="ECO:0000256" key="1">
    <source>
        <dbReference type="ARBA" id="ARBA00022679"/>
    </source>
</evidence>
<dbReference type="AlphaFoldDB" id="A0A8I0MW16"/>